<comment type="caution">
    <text evidence="2">The sequence shown here is derived from an EMBL/GenBank/DDBJ whole genome shotgun (WGS) entry which is preliminary data.</text>
</comment>
<gene>
    <name evidence="2" type="ORF">A9179_12735</name>
</gene>
<evidence type="ECO:0000313" key="2">
    <source>
        <dbReference type="EMBL" id="MBC9251144.1"/>
    </source>
</evidence>
<feature type="transmembrane region" description="Helical" evidence="1">
    <location>
        <begin position="285"/>
        <end position="303"/>
    </location>
</feature>
<sequence>MKAIGKLFSWLFASRQSTDADDHPDLVPLVFEDLKKELDVEIEARKLGRAGLPEADATALSFPERKIIQRLEAVRANYSKWALTRINSIHERLNSFDITQYVNRAKQYADEYERLANKEISDAEVELGRRRNAAARQQDDLDTFCKENKLSREAHYPQGLAKASLILVGLGLIAIEGFVNAFFFAQGLDSGLVGGFFQALILATINFTVPAFLGRLWLPNVNHHHLGRRLIGYLGWLFVIAFMIVSALAIAHYREAMGQAVDENINAAALSLQTLQAAPFGLTEISSWLLFCISIFFALVGLVDGYKLDDPYPGYGRRHRKTHEAINAYHALVDQVRGEISGLKEMLLESLEHDVERAKVCVLDFGKLVEDKASCGHRLKLNLSKAENMLQALIDAFRDENKMHRNGVPRPRYFDSPPALQKIELPIFDTSTELAKHREQESLLNGLLADVEQVRGSIQSAHESRFDQLKAIHQQL</sequence>
<proteinExistence type="predicted"/>
<feature type="transmembrane region" description="Helical" evidence="1">
    <location>
        <begin position="196"/>
        <end position="218"/>
    </location>
</feature>
<keyword evidence="1" id="KW-0472">Membrane</keyword>
<accession>A0ABR7S2F7</accession>
<evidence type="ECO:0000256" key="1">
    <source>
        <dbReference type="SAM" id="Phobius"/>
    </source>
</evidence>
<keyword evidence="3" id="KW-1185">Reference proteome</keyword>
<feature type="transmembrane region" description="Helical" evidence="1">
    <location>
        <begin position="230"/>
        <end position="253"/>
    </location>
</feature>
<keyword evidence="1" id="KW-1133">Transmembrane helix</keyword>
<reference evidence="2 3" key="1">
    <citation type="submission" date="2016-06" db="EMBL/GenBank/DDBJ databases">
        <authorList>
            <person name="Ramos C."/>
            <person name="Pintado A."/>
            <person name="Crespo-Gomez J.I."/>
        </authorList>
    </citation>
    <scope>NUCLEOTIDE SEQUENCE [LARGE SCALE GENOMIC DNA]</scope>
    <source>
        <strain evidence="2 3">AVO110</strain>
    </source>
</reference>
<dbReference type="EMBL" id="LZEU01000001">
    <property type="protein sequence ID" value="MBC9251144.1"/>
    <property type="molecule type" value="Genomic_DNA"/>
</dbReference>
<feature type="transmembrane region" description="Helical" evidence="1">
    <location>
        <begin position="159"/>
        <end position="184"/>
    </location>
</feature>
<name>A0ABR7S2F7_AQUAC</name>
<organism evidence="2 3">
    <name type="scientific">Aquipseudomonas alcaligenes</name>
    <name type="common">Pseudomonas alcaligenes</name>
    <dbReference type="NCBI Taxonomy" id="43263"/>
    <lineage>
        <taxon>Bacteria</taxon>
        <taxon>Pseudomonadati</taxon>
        <taxon>Pseudomonadota</taxon>
        <taxon>Gammaproteobacteria</taxon>
        <taxon>Pseudomonadales</taxon>
        <taxon>Pseudomonadaceae</taxon>
        <taxon>Aquipseudomonas</taxon>
    </lineage>
</organism>
<dbReference type="RefSeq" id="WP_187806450.1">
    <property type="nucleotide sequence ID" value="NZ_LZEU01000001.1"/>
</dbReference>
<dbReference type="Proteomes" id="UP000744555">
    <property type="component" value="Unassembled WGS sequence"/>
</dbReference>
<keyword evidence="1" id="KW-0812">Transmembrane</keyword>
<protein>
    <submittedName>
        <fullName evidence="2">Uncharacterized protein</fullName>
    </submittedName>
</protein>
<evidence type="ECO:0000313" key="3">
    <source>
        <dbReference type="Proteomes" id="UP000744555"/>
    </source>
</evidence>